<protein>
    <recommendedName>
        <fullName evidence="1">Transposase IS4-like domain-containing protein</fullName>
    </recommendedName>
</protein>
<dbReference type="InterPro" id="IPR002559">
    <property type="entry name" value="Transposase_11"/>
</dbReference>
<dbReference type="GO" id="GO:0003677">
    <property type="term" value="F:DNA binding"/>
    <property type="evidence" value="ECO:0007669"/>
    <property type="project" value="InterPro"/>
</dbReference>
<accession>A0A6I8MAY2</accession>
<sequence length="575" mass="66980">MYLDIRKLPYATYLYKTENVRVGKNKYKKVRELLGTLEELKKIHADPIAYYKEEFEKDRTQKLTNKKKNVLSLDFIDEEINLTDLSSLSLVDEKLEKNIGSLIIQSIYHQLGFDKLSKKISAGQRSKINLTKLLQLSIICRILYPSSKLSDFNHQDKLADVFSLTKDDIYRGLELLNKNKDELIVNLNKNIKKLIPYDLSCTHYDLTNYFVYTDDTTVLINPGYSKVKNGLPTIQMALLTDSKGLPINYKLFSGNRNDVSTLVEFLDDQKKKFNIKKTTIVADAGLVSNDNIVKILLSKNNYIFKESLLRVNKDVYSTFEKIVKPEIEKIMKANENLKGCYFSIPLDITLTVKNTKGENTKVSITQKYIFMYSKKYDERSKHIRMEELENAEKYIKEPKKLKDLFKNIASGLVKTDTKEAKAKLDEKKLDKYETTSGYSLLITNKLNTKDDEIIENYRQQYLIEESFRHLKTDLDIDNIYLKKDCRIEGHFLIGFLALSFLRIIQLLLKRKYSIEKIQENLLDFKLHKLRNNNYYQISKITNVIAEIQLALNLKINNTLYDGNDLRSLIGNIKKI</sequence>
<gene>
    <name evidence="2" type="ORF">OMES3154_00027</name>
    <name evidence="3" type="ORF">OMES3154_00265</name>
    <name evidence="4" type="ORF">OMES3154_00660</name>
    <name evidence="5" type="ORF">OMES3154_01190</name>
</gene>
<dbReference type="PANTHER" id="PTHR34614">
    <property type="match status" value="1"/>
</dbReference>
<evidence type="ECO:0000313" key="6">
    <source>
        <dbReference type="Proteomes" id="UP000419017"/>
    </source>
</evidence>
<dbReference type="GO" id="GO:0004803">
    <property type="term" value="F:transposase activity"/>
    <property type="evidence" value="ECO:0007669"/>
    <property type="project" value="InterPro"/>
</dbReference>
<dbReference type="SUPFAM" id="SSF53098">
    <property type="entry name" value="Ribonuclease H-like"/>
    <property type="match status" value="1"/>
</dbReference>
<dbReference type="GO" id="GO:0006313">
    <property type="term" value="P:DNA transposition"/>
    <property type="evidence" value="ECO:0007669"/>
    <property type="project" value="InterPro"/>
</dbReference>
<organism evidence="5 6">
    <name type="scientific">Oceanivirga miroungae</name>
    <dbReference type="NCBI Taxonomy" id="1130046"/>
    <lineage>
        <taxon>Bacteria</taxon>
        <taxon>Fusobacteriati</taxon>
        <taxon>Fusobacteriota</taxon>
        <taxon>Fusobacteriia</taxon>
        <taxon>Fusobacteriales</taxon>
        <taxon>Leptotrichiaceae</taxon>
        <taxon>Oceanivirga</taxon>
    </lineage>
</organism>
<dbReference type="PANTHER" id="PTHR34614:SF2">
    <property type="entry name" value="TRANSPOSASE IS4-LIKE DOMAIN-CONTAINING PROTEIN"/>
    <property type="match status" value="1"/>
</dbReference>
<evidence type="ECO:0000313" key="2">
    <source>
        <dbReference type="EMBL" id="VWL84779.1"/>
    </source>
</evidence>
<dbReference type="EMBL" id="CABWIB010000001">
    <property type="protein sequence ID" value="VWL84993.1"/>
    <property type="molecule type" value="Genomic_DNA"/>
</dbReference>
<evidence type="ECO:0000313" key="3">
    <source>
        <dbReference type="EMBL" id="VWL84993.1"/>
    </source>
</evidence>
<evidence type="ECO:0000313" key="4">
    <source>
        <dbReference type="EMBL" id="VWL85375.1"/>
    </source>
</evidence>
<dbReference type="Pfam" id="PF01609">
    <property type="entry name" value="DDE_Tnp_1"/>
    <property type="match status" value="1"/>
</dbReference>
<feature type="domain" description="Transposase IS4-like" evidence="1">
    <location>
        <begin position="222"/>
        <end position="498"/>
    </location>
</feature>
<dbReference type="InterPro" id="IPR012337">
    <property type="entry name" value="RNaseH-like_sf"/>
</dbReference>
<dbReference type="AlphaFoldDB" id="A0A6I8MAY2"/>
<dbReference type="EMBL" id="CABWIB010000001">
    <property type="protein sequence ID" value="VWL84779.1"/>
    <property type="molecule type" value="Genomic_DNA"/>
</dbReference>
<dbReference type="NCBIfam" id="NF033559">
    <property type="entry name" value="transpos_IS1634"/>
    <property type="match status" value="1"/>
</dbReference>
<dbReference type="EMBL" id="CABWIB010000001">
    <property type="protein sequence ID" value="VWL85904.1"/>
    <property type="molecule type" value="Genomic_DNA"/>
</dbReference>
<evidence type="ECO:0000259" key="1">
    <source>
        <dbReference type="Pfam" id="PF01609"/>
    </source>
</evidence>
<name>A0A6I8MAY2_9FUSO</name>
<dbReference type="RefSeq" id="WP_156682836.1">
    <property type="nucleotide sequence ID" value="NZ_CABWIB010000001.1"/>
</dbReference>
<dbReference type="InterPro" id="IPR047654">
    <property type="entry name" value="IS1634_transpos"/>
</dbReference>
<dbReference type="EMBL" id="CABWIB010000001">
    <property type="protein sequence ID" value="VWL85375.1"/>
    <property type="molecule type" value="Genomic_DNA"/>
</dbReference>
<keyword evidence="6" id="KW-1185">Reference proteome</keyword>
<proteinExistence type="predicted"/>
<evidence type="ECO:0000313" key="5">
    <source>
        <dbReference type="EMBL" id="VWL85904.1"/>
    </source>
</evidence>
<reference evidence="5 6" key="1">
    <citation type="submission" date="2019-10" db="EMBL/GenBank/DDBJ databases">
        <authorList>
            <person name="Blom J."/>
        </authorList>
    </citation>
    <scope>NUCLEOTIDE SEQUENCE [LARGE SCALE GENOMIC DNA]</scope>
    <source>
        <strain evidence="5 6">ES3154-GLU</strain>
    </source>
</reference>
<dbReference type="Proteomes" id="UP000419017">
    <property type="component" value="Unassembled WGS sequence"/>
</dbReference>